<gene>
    <name evidence="2" type="ORF">STAS_27470</name>
</gene>
<comment type="caution">
    <text evidence="2">The sequence shown here is derived from an EMBL/GenBank/DDBJ whole genome shotgun (WGS) entry which is preliminary data.</text>
</comment>
<evidence type="ECO:0000313" key="2">
    <source>
        <dbReference type="EMBL" id="GER50167.1"/>
    </source>
</evidence>
<dbReference type="Proteomes" id="UP000325081">
    <property type="component" value="Unassembled WGS sequence"/>
</dbReference>
<protein>
    <submittedName>
        <fullName evidence="2">3-deoxy-D-manno-octulosonic-acid transferase</fullName>
    </submittedName>
</protein>
<proteinExistence type="predicted"/>
<accession>A0A5A7R0B7</accession>
<evidence type="ECO:0000313" key="3">
    <source>
        <dbReference type="Proteomes" id="UP000325081"/>
    </source>
</evidence>
<reference evidence="3" key="1">
    <citation type="journal article" date="2019" name="Curr. Biol.">
        <title>Genome Sequence of Striga asiatica Provides Insight into the Evolution of Plant Parasitism.</title>
        <authorList>
            <person name="Yoshida S."/>
            <person name="Kim S."/>
            <person name="Wafula E.K."/>
            <person name="Tanskanen J."/>
            <person name="Kim Y.M."/>
            <person name="Honaas L."/>
            <person name="Yang Z."/>
            <person name="Spallek T."/>
            <person name="Conn C.E."/>
            <person name="Ichihashi Y."/>
            <person name="Cheong K."/>
            <person name="Cui S."/>
            <person name="Der J.P."/>
            <person name="Gundlach H."/>
            <person name="Jiao Y."/>
            <person name="Hori C."/>
            <person name="Ishida J.K."/>
            <person name="Kasahara H."/>
            <person name="Kiba T."/>
            <person name="Kim M.S."/>
            <person name="Koo N."/>
            <person name="Laohavisit A."/>
            <person name="Lee Y.H."/>
            <person name="Lumba S."/>
            <person name="McCourt P."/>
            <person name="Mortimer J.C."/>
            <person name="Mutuku J.M."/>
            <person name="Nomura T."/>
            <person name="Sasaki-Sekimoto Y."/>
            <person name="Seto Y."/>
            <person name="Wang Y."/>
            <person name="Wakatake T."/>
            <person name="Sakakibara H."/>
            <person name="Demura T."/>
            <person name="Yamaguchi S."/>
            <person name="Yoneyama K."/>
            <person name="Manabe R.I."/>
            <person name="Nelson D.C."/>
            <person name="Schulman A.H."/>
            <person name="Timko M.P."/>
            <person name="dePamphilis C.W."/>
            <person name="Choi D."/>
            <person name="Shirasu K."/>
        </authorList>
    </citation>
    <scope>NUCLEOTIDE SEQUENCE [LARGE SCALE GENOMIC DNA]</scope>
    <source>
        <strain evidence="3">cv. UVA1</strain>
    </source>
</reference>
<name>A0A5A7R0B7_STRAF</name>
<dbReference type="EMBL" id="BKCP01009126">
    <property type="protein sequence ID" value="GER50167.1"/>
    <property type="molecule type" value="Genomic_DNA"/>
</dbReference>
<feature type="region of interest" description="Disordered" evidence="1">
    <location>
        <begin position="58"/>
        <end position="97"/>
    </location>
</feature>
<evidence type="ECO:0000256" key="1">
    <source>
        <dbReference type="SAM" id="MobiDB-lite"/>
    </source>
</evidence>
<dbReference type="GO" id="GO:0016740">
    <property type="term" value="F:transferase activity"/>
    <property type="evidence" value="ECO:0007669"/>
    <property type="project" value="UniProtKB-KW"/>
</dbReference>
<keyword evidence="2" id="KW-0808">Transferase</keyword>
<sequence>MSERTVEPLGFLFPNLTSKPNEPKAGSYVSVRFRLVPTLPIYSLTVWYRRDSRGKYTNAKPFVKTPKRTPVQVNSGRNERLTESEGMQGRGKGSKVSQLHGSWGMIYGLTTNSYLRT</sequence>
<organism evidence="2 3">
    <name type="scientific">Striga asiatica</name>
    <name type="common">Asiatic witchweed</name>
    <name type="synonym">Buchnera asiatica</name>
    <dbReference type="NCBI Taxonomy" id="4170"/>
    <lineage>
        <taxon>Eukaryota</taxon>
        <taxon>Viridiplantae</taxon>
        <taxon>Streptophyta</taxon>
        <taxon>Embryophyta</taxon>
        <taxon>Tracheophyta</taxon>
        <taxon>Spermatophyta</taxon>
        <taxon>Magnoliopsida</taxon>
        <taxon>eudicotyledons</taxon>
        <taxon>Gunneridae</taxon>
        <taxon>Pentapetalae</taxon>
        <taxon>asterids</taxon>
        <taxon>lamiids</taxon>
        <taxon>Lamiales</taxon>
        <taxon>Orobanchaceae</taxon>
        <taxon>Buchnereae</taxon>
        <taxon>Striga</taxon>
    </lineage>
</organism>
<keyword evidence="3" id="KW-1185">Reference proteome</keyword>
<dbReference type="AlphaFoldDB" id="A0A5A7R0B7"/>